<evidence type="ECO:0000313" key="2">
    <source>
        <dbReference type="Proteomes" id="UP001372338"/>
    </source>
</evidence>
<dbReference type="Proteomes" id="UP001372338">
    <property type="component" value="Unassembled WGS sequence"/>
</dbReference>
<gene>
    <name evidence="1" type="ORF">RIF29_38904</name>
</gene>
<reference evidence="1 2" key="1">
    <citation type="submission" date="2024-01" db="EMBL/GenBank/DDBJ databases">
        <title>The genomes of 5 underutilized Papilionoideae crops provide insights into root nodulation and disease resistanc.</title>
        <authorList>
            <person name="Yuan L."/>
        </authorList>
    </citation>
    <scope>NUCLEOTIDE SEQUENCE [LARGE SCALE GENOMIC DNA]</scope>
    <source>
        <strain evidence="1">ZHUSHIDOU_FW_LH</strain>
        <tissue evidence="1">Leaf</tissue>
    </source>
</reference>
<accession>A0AAN9E123</accession>
<protein>
    <submittedName>
        <fullName evidence="1">Uncharacterized protein</fullName>
    </submittedName>
</protein>
<evidence type="ECO:0000313" key="1">
    <source>
        <dbReference type="EMBL" id="KAK7244086.1"/>
    </source>
</evidence>
<dbReference type="AlphaFoldDB" id="A0AAN9E123"/>
<comment type="caution">
    <text evidence="1">The sequence shown here is derived from an EMBL/GenBank/DDBJ whole genome shotgun (WGS) entry which is preliminary data.</text>
</comment>
<name>A0AAN9E123_CROPI</name>
<keyword evidence="2" id="KW-1185">Reference proteome</keyword>
<sequence length="107" mass="12395">MLVSGNRLIKQISLRQNASLNSMLFPPTWKTAITHQPCSNYHYFTQTYFVFTVSNQIIFSPRTTTQNSTSIVAIPFHFSSCIEVTRNFELKCESNSVRHFVERVQCK</sequence>
<organism evidence="1 2">
    <name type="scientific">Crotalaria pallida</name>
    <name type="common">Smooth rattlebox</name>
    <name type="synonym">Crotalaria striata</name>
    <dbReference type="NCBI Taxonomy" id="3830"/>
    <lineage>
        <taxon>Eukaryota</taxon>
        <taxon>Viridiplantae</taxon>
        <taxon>Streptophyta</taxon>
        <taxon>Embryophyta</taxon>
        <taxon>Tracheophyta</taxon>
        <taxon>Spermatophyta</taxon>
        <taxon>Magnoliopsida</taxon>
        <taxon>eudicotyledons</taxon>
        <taxon>Gunneridae</taxon>
        <taxon>Pentapetalae</taxon>
        <taxon>rosids</taxon>
        <taxon>fabids</taxon>
        <taxon>Fabales</taxon>
        <taxon>Fabaceae</taxon>
        <taxon>Papilionoideae</taxon>
        <taxon>50 kb inversion clade</taxon>
        <taxon>genistoids sensu lato</taxon>
        <taxon>core genistoids</taxon>
        <taxon>Crotalarieae</taxon>
        <taxon>Crotalaria</taxon>
    </lineage>
</organism>
<dbReference type="EMBL" id="JAYWIO010000008">
    <property type="protein sequence ID" value="KAK7244086.1"/>
    <property type="molecule type" value="Genomic_DNA"/>
</dbReference>
<proteinExistence type="predicted"/>